<comment type="caution">
    <text evidence="1">The sequence shown here is derived from an EMBL/GenBank/DDBJ whole genome shotgun (WGS) entry which is preliminary data.</text>
</comment>
<dbReference type="EMBL" id="CATOUU010000005">
    <property type="protein sequence ID" value="CAI9912854.1"/>
    <property type="molecule type" value="Genomic_DNA"/>
</dbReference>
<reference evidence="2 4" key="2">
    <citation type="submission" date="2024-07" db="EMBL/GenBank/DDBJ databases">
        <authorList>
            <person name="Akdeniz Z."/>
        </authorList>
    </citation>
    <scope>NUCLEOTIDE SEQUENCE [LARGE SCALE GENOMIC DNA]</scope>
</reference>
<gene>
    <name evidence="2" type="ORF">HINF_LOCUS41039</name>
    <name evidence="1" type="ORF">HINF_LOCUS499</name>
    <name evidence="3" type="ORF">HINF_LOCUS76224</name>
</gene>
<evidence type="ECO:0000313" key="3">
    <source>
        <dbReference type="EMBL" id="CAL6111076.1"/>
    </source>
</evidence>
<evidence type="ECO:0000313" key="1">
    <source>
        <dbReference type="EMBL" id="CAI9912854.1"/>
    </source>
</evidence>
<reference evidence="1" key="1">
    <citation type="submission" date="2023-06" db="EMBL/GenBank/DDBJ databases">
        <authorList>
            <person name="Kurt Z."/>
        </authorList>
    </citation>
    <scope>NUCLEOTIDE SEQUENCE</scope>
</reference>
<protein>
    <submittedName>
        <fullName evidence="1">Uncharacterized protein</fullName>
    </submittedName>
</protein>
<evidence type="ECO:0000313" key="2">
    <source>
        <dbReference type="EMBL" id="CAL6045437.1"/>
    </source>
</evidence>
<organism evidence="1">
    <name type="scientific">Hexamita inflata</name>
    <dbReference type="NCBI Taxonomy" id="28002"/>
    <lineage>
        <taxon>Eukaryota</taxon>
        <taxon>Metamonada</taxon>
        <taxon>Diplomonadida</taxon>
        <taxon>Hexamitidae</taxon>
        <taxon>Hexamitinae</taxon>
        <taxon>Hexamita</taxon>
    </lineage>
</organism>
<dbReference type="AlphaFoldDB" id="A0AA86N5B4"/>
<proteinExistence type="predicted"/>
<dbReference type="Proteomes" id="UP001642409">
    <property type="component" value="Unassembled WGS sequence"/>
</dbReference>
<sequence>MNIKSCNETNIRKRQLLLNALDDQMSCSMLNLIPDYNSVQIRRSRLGPFSATSIQVEKKRKLSGNVQFDGQFSAMLDLTQQSNLFDSIQCNISKSSQSCSYSILNLKRHQKYQICAQISNQDLKTNSVTTSFNKFAPNFVSTVSASASNISSITESANRIQFKVDSKYKSLQFGGQYSILDVKREKSFKEGTPDQSFDENAMKYVHCIESVFRFNRNFNIQWFQVQTKLDLMTRFQTEDLNTLQLQQTIDTVKEPIQLQNVVLKSLIMFKVNLSQIFKVKNTTVRNIIQQITLLIGAQMVNGDTEQKAAFVGVGNDMFQFIVMENGKVKVKFGIE</sequence>
<accession>A0AA86N5B4</accession>
<dbReference type="EMBL" id="CAXDID020000163">
    <property type="protein sequence ID" value="CAL6045437.1"/>
    <property type="molecule type" value="Genomic_DNA"/>
</dbReference>
<name>A0AA86N5B4_9EUKA</name>
<dbReference type="EMBL" id="CAXDID020000700">
    <property type="protein sequence ID" value="CAL6111076.1"/>
    <property type="molecule type" value="Genomic_DNA"/>
</dbReference>
<evidence type="ECO:0000313" key="4">
    <source>
        <dbReference type="Proteomes" id="UP001642409"/>
    </source>
</evidence>
<keyword evidence="4" id="KW-1185">Reference proteome</keyword>